<dbReference type="InterPro" id="IPR027417">
    <property type="entry name" value="P-loop_NTPase"/>
</dbReference>
<keyword evidence="8" id="KW-1185">Reference proteome</keyword>
<dbReference type="SMART" id="SM00382">
    <property type="entry name" value="AAA"/>
    <property type="match status" value="1"/>
</dbReference>
<dbReference type="SMART" id="SM00534">
    <property type="entry name" value="MUTSac"/>
    <property type="match status" value="1"/>
</dbReference>
<dbReference type="GO" id="GO:0005829">
    <property type="term" value="C:cytosol"/>
    <property type="evidence" value="ECO:0007669"/>
    <property type="project" value="TreeGrafter"/>
</dbReference>
<keyword evidence="4" id="KW-1133">Transmembrane helix</keyword>
<dbReference type="GO" id="GO:0006298">
    <property type="term" value="P:mismatch repair"/>
    <property type="evidence" value="ECO:0007669"/>
    <property type="project" value="InterPro"/>
</dbReference>
<comment type="caution">
    <text evidence="7">The sequence shown here is derived from an EMBL/GenBank/DDBJ whole genome shotgun (WGS) entry which is preliminary data.</text>
</comment>
<evidence type="ECO:0000259" key="6">
    <source>
        <dbReference type="SMART" id="SM00534"/>
    </source>
</evidence>
<dbReference type="Pfam" id="PF00488">
    <property type="entry name" value="MutS_V"/>
    <property type="match status" value="1"/>
</dbReference>
<name>A0A939K558_9BACT</name>
<sequence>MTTFPSRQAHFQQLADKAQQQYNQLAILRLAWFFGVLAGVFFLYKIGQYGLAVGLGSAGLIGFAVLLKWHQRIRRERDLNRQLVFINEDEQARLDRTYLRPETGLAFAPPDHAYAQDLDVFGKHSLFKLLNRTHTHDGSARLAHYLLHPALPATVMLRQEAAAALKPHLDWRQQAEALARLNERVAEPTEGLREWTNTPTPLPAWVDPVRFLFPLITLGVIVAWLSGYLPGLAVIGCLAVHGLVLGQISKLALLVGEQTYNVTQTLLAYTDLLRHAEQMPGDTRMLQDLRRRLTTDAGTASGAIAHLARLVENLNFRKNIYFALFVGLPVLWDLHYLQALNRWKVRYGPFLADWLSVEAEIEAINSLAGFAYAHPGYAKPELVEDNGIHVEGTAIAHPLLSPTRAIANTLSLIGSGKTVLITGSNMSGKSTFLRTLGLNVVLAQAGAVTSAVRFACSPLQVYTSMRTQDSLEENTSSFYAELKRLRTLIRLAKPNNDPGQLPVLYFLDEILKGTNSADRHKGAEALIRQLHRTAASGFVSTHDVELGSMANADDFVANYHFRSDIDAGQVTFDYHLRPGVCKSFNASQLMQAMGIEV</sequence>
<keyword evidence="3" id="KW-0238">DNA-binding</keyword>
<evidence type="ECO:0000256" key="4">
    <source>
        <dbReference type="SAM" id="Phobius"/>
    </source>
</evidence>
<dbReference type="Proteomes" id="UP000664034">
    <property type="component" value="Unassembled WGS sequence"/>
</dbReference>
<dbReference type="PANTHER" id="PTHR11361:SF99">
    <property type="entry name" value="DNA MISMATCH REPAIR PROTEIN"/>
    <property type="match status" value="1"/>
</dbReference>
<keyword evidence="4" id="KW-0472">Membrane</keyword>
<gene>
    <name evidence="7" type="ORF">J2I47_12680</name>
</gene>
<dbReference type="InterPro" id="IPR003593">
    <property type="entry name" value="AAA+_ATPase"/>
</dbReference>
<proteinExistence type="predicted"/>
<dbReference type="PANTHER" id="PTHR11361">
    <property type="entry name" value="DNA MISMATCH REPAIR PROTEIN MUTS FAMILY MEMBER"/>
    <property type="match status" value="1"/>
</dbReference>
<evidence type="ECO:0000256" key="2">
    <source>
        <dbReference type="ARBA" id="ARBA00022840"/>
    </source>
</evidence>
<feature type="domain" description="AAA+ ATPase" evidence="5">
    <location>
        <begin position="415"/>
        <end position="571"/>
    </location>
</feature>
<dbReference type="InterPro" id="IPR000432">
    <property type="entry name" value="DNA_mismatch_repair_MutS_C"/>
</dbReference>
<accession>A0A939K558</accession>
<keyword evidence="2" id="KW-0067">ATP-binding</keyword>
<feature type="transmembrane region" description="Helical" evidence="4">
    <location>
        <begin position="211"/>
        <end position="244"/>
    </location>
</feature>
<dbReference type="Gene3D" id="3.40.50.300">
    <property type="entry name" value="P-loop containing nucleotide triphosphate hydrolases"/>
    <property type="match status" value="1"/>
</dbReference>
<evidence type="ECO:0000313" key="7">
    <source>
        <dbReference type="EMBL" id="MBO0937403.1"/>
    </source>
</evidence>
<dbReference type="GO" id="GO:0005524">
    <property type="term" value="F:ATP binding"/>
    <property type="evidence" value="ECO:0007669"/>
    <property type="project" value="UniProtKB-KW"/>
</dbReference>
<evidence type="ECO:0000256" key="3">
    <source>
        <dbReference type="ARBA" id="ARBA00023125"/>
    </source>
</evidence>
<dbReference type="SUPFAM" id="SSF52540">
    <property type="entry name" value="P-loop containing nucleoside triphosphate hydrolases"/>
    <property type="match status" value="1"/>
</dbReference>
<reference evidence="7" key="1">
    <citation type="submission" date="2021-03" db="EMBL/GenBank/DDBJ databases">
        <title>Fibrella sp. HMF5335 genome sequencing and assembly.</title>
        <authorList>
            <person name="Kang H."/>
            <person name="Kim H."/>
            <person name="Bae S."/>
            <person name="Joh K."/>
        </authorList>
    </citation>
    <scope>NUCLEOTIDE SEQUENCE</scope>
    <source>
        <strain evidence="7">HMF5335</strain>
    </source>
</reference>
<feature type="domain" description="DNA mismatch repair proteins mutS family" evidence="6">
    <location>
        <begin position="416"/>
        <end position="594"/>
    </location>
</feature>
<protein>
    <submittedName>
        <fullName evidence="7">DNA mismatch repair protein MutS</fullName>
    </submittedName>
</protein>
<dbReference type="SUPFAM" id="SSF48334">
    <property type="entry name" value="DNA repair protein MutS, domain III"/>
    <property type="match status" value="1"/>
</dbReference>
<organism evidence="7 8">
    <name type="scientific">Fibrella rubiginis</name>
    <dbReference type="NCBI Taxonomy" id="2817060"/>
    <lineage>
        <taxon>Bacteria</taxon>
        <taxon>Pseudomonadati</taxon>
        <taxon>Bacteroidota</taxon>
        <taxon>Cytophagia</taxon>
        <taxon>Cytophagales</taxon>
        <taxon>Spirosomataceae</taxon>
        <taxon>Fibrella</taxon>
    </lineage>
</organism>
<dbReference type="GO" id="GO:0140664">
    <property type="term" value="F:ATP-dependent DNA damage sensor activity"/>
    <property type="evidence" value="ECO:0007669"/>
    <property type="project" value="InterPro"/>
</dbReference>
<dbReference type="InterPro" id="IPR045076">
    <property type="entry name" value="MutS"/>
</dbReference>
<evidence type="ECO:0000313" key="8">
    <source>
        <dbReference type="Proteomes" id="UP000664034"/>
    </source>
</evidence>
<dbReference type="RefSeq" id="WP_207364963.1">
    <property type="nucleotide sequence ID" value="NZ_JAFMYV010000006.1"/>
</dbReference>
<feature type="transmembrane region" description="Helical" evidence="4">
    <location>
        <begin position="26"/>
        <end position="43"/>
    </location>
</feature>
<keyword evidence="4" id="KW-0812">Transmembrane</keyword>
<evidence type="ECO:0000256" key="1">
    <source>
        <dbReference type="ARBA" id="ARBA00022741"/>
    </source>
</evidence>
<dbReference type="InterPro" id="IPR036187">
    <property type="entry name" value="DNA_mismatch_repair_MutS_sf"/>
</dbReference>
<dbReference type="AlphaFoldDB" id="A0A939K558"/>
<feature type="transmembrane region" description="Helical" evidence="4">
    <location>
        <begin position="49"/>
        <end position="67"/>
    </location>
</feature>
<dbReference type="GO" id="GO:0030983">
    <property type="term" value="F:mismatched DNA binding"/>
    <property type="evidence" value="ECO:0007669"/>
    <property type="project" value="InterPro"/>
</dbReference>
<keyword evidence="1" id="KW-0547">Nucleotide-binding</keyword>
<dbReference type="EMBL" id="JAFMYV010000006">
    <property type="protein sequence ID" value="MBO0937403.1"/>
    <property type="molecule type" value="Genomic_DNA"/>
</dbReference>
<evidence type="ECO:0000259" key="5">
    <source>
        <dbReference type="SMART" id="SM00382"/>
    </source>
</evidence>